<dbReference type="InterPro" id="IPR036249">
    <property type="entry name" value="Thioredoxin-like_sf"/>
</dbReference>
<dbReference type="AlphaFoldDB" id="A0A0R3TSR3"/>
<dbReference type="Proteomes" id="UP000278807">
    <property type="component" value="Unassembled WGS sequence"/>
</dbReference>
<dbReference type="PANTHER" id="PTHR12452">
    <property type="entry name" value="42-9-9 PROTEIN-RELATED"/>
    <property type="match status" value="1"/>
</dbReference>
<gene>
    <name evidence="4" type="ORF">HNAJ_LOCUS10700</name>
</gene>
<protein>
    <recommendedName>
        <fullName evidence="2">Thioredoxin domain-containing protein 17</fullName>
    </recommendedName>
</protein>
<feature type="domain" description="Thioredoxin" evidence="3">
    <location>
        <begin position="12"/>
        <end position="128"/>
    </location>
</feature>
<name>A0A0R3TSR3_RODNA</name>
<evidence type="ECO:0000256" key="2">
    <source>
        <dbReference type="ARBA" id="ARBA00016949"/>
    </source>
</evidence>
<sequence length="131" mass="14801">MPATQIYIRPNTEIDNKLKETFAEHKGGKIILLLEASTDIETGDSWDESCCKVESMLEPLLEESPESTIFMMVEVGNKDAWEEDSNIFKKHKVFQLKAIPTLVVLTSPESVVKRIEGPACLDEKELSELFN</sequence>
<dbReference type="InterPro" id="IPR045108">
    <property type="entry name" value="TXNDC17-like"/>
</dbReference>
<evidence type="ECO:0000313" key="5">
    <source>
        <dbReference type="Proteomes" id="UP000278807"/>
    </source>
</evidence>
<dbReference type="Gene3D" id="3.40.30.10">
    <property type="entry name" value="Glutaredoxin"/>
    <property type="match status" value="1"/>
</dbReference>
<comment type="similarity">
    <text evidence="1">Belongs to the thioredoxin family.</text>
</comment>
<proteinExistence type="inferred from homology"/>
<dbReference type="Pfam" id="PF06110">
    <property type="entry name" value="TXD17-like_Trx"/>
    <property type="match status" value="1"/>
</dbReference>
<keyword evidence="5" id="KW-1185">Reference proteome</keyword>
<accession>A0A0R3TSR3</accession>
<evidence type="ECO:0000256" key="1">
    <source>
        <dbReference type="ARBA" id="ARBA00008987"/>
    </source>
</evidence>
<reference evidence="4 5" key="2">
    <citation type="submission" date="2018-11" db="EMBL/GenBank/DDBJ databases">
        <authorList>
            <consortium name="Pathogen Informatics"/>
        </authorList>
    </citation>
    <scope>NUCLEOTIDE SEQUENCE [LARGE SCALE GENOMIC DNA]</scope>
</reference>
<dbReference type="GO" id="GO:0047134">
    <property type="term" value="F:protein-disulfide reductase [NAD(P)H] activity"/>
    <property type="evidence" value="ECO:0007669"/>
    <property type="project" value="InterPro"/>
</dbReference>
<dbReference type="InterPro" id="IPR010357">
    <property type="entry name" value="TXNDC17_dom"/>
</dbReference>
<dbReference type="OrthoDB" id="78947at2759"/>
<evidence type="ECO:0000313" key="6">
    <source>
        <dbReference type="WBParaSite" id="HNAJ_0001070501-mRNA-1"/>
    </source>
</evidence>
<dbReference type="SUPFAM" id="SSF52833">
    <property type="entry name" value="Thioredoxin-like"/>
    <property type="match status" value="1"/>
</dbReference>
<dbReference type="GO" id="GO:0005829">
    <property type="term" value="C:cytosol"/>
    <property type="evidence" value="ECO:0007669"/>
    <property type="project" value="TreeGrafter"/>
</dbReference>
<reference evidence="6" key="1">
    <citation type="submission" date="2017-02" db="UniProtKB">
        <authorList>
            <consortium name="WormBaseParasite"/>
        </authorList>
    </citation>
    <scope>IDENTIFICATION</scope>
</reference>
<dbReference type="STRING" id="102285.A0A0R3TSR3"/>
<evidence type="ECO:0000313" key="4">
    <source>
        <dbReference type="EMBL" id="VDO08555.1"/>
    </source>
</evidence>
<dbReference type="PANTHER" id="PTHR12452:SF0">
    <property type="entry name" value="THIOREDOXIN DOMAIN-CONTAINING PROTEIN 17"/>
    <property type="match status" value="1"/>
</dbReference>
<dbReference type="EMBL" id="UZAE01013172">
    <property type="protein sequence ID" value="VDO08555.1"/>
    <property type="molecule type" value="Genomic_DNA"/>
</dbReference>
<evidence type="ECO:0000259" key="3">
    <source>
        <dbReference type="Pfam" id="PF06110"/>
    </source>
</evidence>
<dbReference type="WBParaSite" id="HNAJ_0001070501-mRNA-1">
    <property type="protein sequence ID" value="HNAJ_0001070501-mRNA-1"/>
    <property type="gene ID" value="HNAJ_0001070501"/>
</dbReference>
<organism evidence="6">
    <name type="scientific">Rodentolepis nana</name>
    <name type="common">Dwarf tapeworm</name>
    <name type="synonym">Hymenolepis nana</name>
    <dbReference type="NCBI Taxonomy" id="102285"/>
    <lineage>
        <taxon>Eukaryota</taxon>
        <taxon>Metazoa</taxon>
        <taxon>Spiralia</taxon>
        <taxon>Lophotrochozoa</taxon>
        <taxon>Platyhelminthes</taxon>
        <taxon>Cestoda</taxon>
        <taxon>Eucestoda</taxon>
        <taxon>Cyclophyllidea</taxon>
        <taxon>Hymenolepididae</taxon>
        <taxon>Rodentolepis</taxon>
    </lineage>
</organism>